<dbReference type="GO" id="GO:0006814">
    <property type="term" value="P:sodium ion transport"/>
    <property type="evidence" value="ECO:0007669"/>
    <property type="project" value="UniProtKB-KW"/>
</dbReference>
<feature type="transmembrane region" description="Helical" evidence="12">
    <location>
        <begin position="423"/>
        <end position="444"/>
    </location>
</feature>
<dbReference type="InterPro" id="IPR038377">
    <property type="entry name" value="Na/Glc_symporter_sf"/>
</dbReference>
<dbReference type="CDD" id="cd11492">
    <property type="entry name" value="SLC5sbd_NIS-SMVT"/>
    <property type="match status" value="1"/>
</dbReference>
<keyword evidence="13" id="KW-1185">Reference proteome</keyword>
<organism evidence="13 14">
    <name type="scientific">Dermatophagoides pteronyssinus</name>
    <name type="common">European house dust mite</name>
    <dbReference type="NCBI Taxonomy" id="6956"/>
    <lineage>
        <taxon>Eukaryota</taxon>
        <taxon>Metazoa</taxon>
        <taxon>Ecdysozoa</taxon>
        <taxon>Arthropoda</taxon>
        <taxon>Chelicerata</taxon>
        <taxon>Arachnida</taxon>
        <taxon>Acari</taxon>
        <taxon>Acariformes</taxon>
        <taxon>Sarcoptiformes</taxon>
        <taxon>Astigmata</taxon>
        <taxon>Psoroptidia</taxon>
        <taxon>Analgoidea</taxon>
        <taxon>Pyroglyphidae</taxon>
        <taxon>Dermatophagoidinae</taxon>
        <taxon>Dermatophagoides</taxon>
    </lineage>
</organism>
<evidence type="ECO:0000256" key="8">
    <source>
        <dbReference type="ARBA" id="ARBA00023065"/>
    </source>
</evidence>
<feature type="transmembrane region" description="Helical" evidence="12">
    <location>
        <begin position="20"/>
        <end position="43"/>
    </location>
</feature>
<feature type="transmembrane region" description="Helical" evidence="12">
    <location>
        <begin position="170"/>
        <end position="189"/>
    </location>
</feature>
<evidence type="ECO:0000256" key="5">
    <source>
        <dbReference type="ARBA" id="ARBA00022692"/>
    </source>
</evidence>
<keyword evidence="8" id="KW-0406">Ion transport</keyword>
<evidence type="ECO:0000256" key="6">
    <source>
        <dbReference type="ARBA" id="ARBA00022989"/>
    </source>
</evidence>
<gene>
    <name evidence="14" type="primary">LOC113790025</name>
</gene>
<keyword evidence="4" id="KW-1003">Cell membrane</keyword>
<dbReference type="AlphaFoldDB" id="A0A6P6XRK8"/>
<keyword evidence="6 12" id="KW-1133">Transmembrane helix</keyword>
<evidence type="ECO:0000256" key="10">
    <source>
        <dbReference type="ARBA" id="ARBA00023201"/>
    </source>
</evidence>
<evidence type="ECO:0000256" key="12">
    <source>
        <dbReference type="SAM" id="Phobius"/>
    </source>
</evidence>
<evidence type="ECO:0000256" key="7">
    <source>
        <dbReference type="ARBA" id="ARBA00023053"/>
    </source>
</evidence>
<feature type="transmembrane region" description="Helical" evidence="12">
    <location>
        <begin position="336"/>
        <end position="358"/>
    </location>
</feature>
<feature type="compositionally biased region" description="Low complexity" evidence="11">
    <location>
        <begin position="843"/>
        <end position="863"/>
    </location>
</feature>
<evidence type="ECO:0000256" key="9">
    <source>
        <dbReference type="ARBA" id="ARBA00023136"/>
    </source>
</evidence>
<keyword evidence="7" id="KW-0915">Sodium</keyword>
<feature type="transmembrane region" description="Helical" evidence="12">
    <location>
        <begin position="542"/>
        <end position="569"/>
    </location>
</feature>
<dbReference type="Pfam" id="PF00474">
    <property type="entry name" value="SSF"/>
    <property type="match status" value="1"/>
</dbReference>
<dbReference type="GO" id="GO:0015293">
    <property type="term" value="F:symporter activity"/>
    <property type="evidence" value="ECO:0007669"/>
    <property type="project" value="TreeGrafter"/>
</dbReference>
<dbReference type="KEGG" id="dpte:113790025"/>
<feature type="transmembrane region" description="Helical" evidence="12">
    <location>
        <begin position="1025"/>
        <end position="1050"/>
    </location>
</feature>
<feature type="transmembrane region" description="Helical" evidence="12">
    <location>
        <begin position="451"/>
        <end position="474"/>
    </location>
</feature>
<evidence type="ECO:0000256" key="3">
    <source>
        <dbReference type="ARBA" id="ARBA00022448"/>
    </source>
</evidence>
<feature type="transmembrane region" description="Helical" evidence="12">
    <location>
        <begin position="395"/>
        <end position="417"/>
    </location>
</feature>
<feature type="region of interest" description="Disordered" evidence="11">
    <location>
        <begin position="683"/>
        <end position="702"/>
    </location>
</feature>
<dbReference type="NCBIfam" id="TIGR00813">
    <property type="entry name" value="sss"/>
    <property type="match status" value="1"/>
</dbReference>
<evidence type="ECO:0000313" key="14">
    <source>
        <dbReference type="RefSeq" id="XP_027195438.1"/>
    </source>
</evidence>
<keyword evidence="3" id="KW-0813">Transport</keyword>
<dbReference type="InterPro" id="IPR051163">
    <property type="entry name" value="Sodium:Solute_Symporter_SSF"/>
</dbReference>
<keyword evidence="10" id="KW-0739">Sodium transport</keyword>
<dbReference type="Proteomes" id="UP000515146">
    <property type="component" value="Unplaced"/>
</dbReference>
<reference evidence="14" key="1">
    <citation type="submission" date="2025-08" db="UniProtKB">
        <authorList>
            <consortium name="RefSeq"/>
        </authorList>
    </citation>
    <scope>IDENTIFICATION</scope>
    <source>
        <strain evidence="14">Airmid</strain>
    </source>
</reference>
<dbReference type="OrthoDB" id="6132759at2759"/>
<dbReference type="InterPro" id="IPR001734">
    <property type="entry name" value="Na/solute_symporter"/>
</dbReference>
<evidence type="ECO:0000256" key="2">
    <source>
        <dbReference type="ARBA" id="ARBA00006434"/>
    </source>
</evidence>
<evidence type="ECO:0000256" key="4">
    <source>
        <dbReference type="ARBA" id="ARBA00022475"/>
    </source>
</evidence>
<comment type="subcellular location">
    <subcellularLocation>
        <location evidence="1">Cell membrane</location>
        <topology evidence="1">Multi-pass membrane protein</topology>
    </subcellularLocation>
</comment>
<name>A0A6P6XRK8_DERPT</name>
<sequence>MANFIDSTPDYEGNKEFSFTFWDFAVFIAMLVASSSIGIYFAYKNRKNHSNKEFLTSNKSLSLFPVAMSLLASFQSSVTILGYPAEMFYRGTQFWMVILSSFAASMIAAELFLPVFYRLNFTSVNQYLEQRFNSKNVRLAVSFSFLLCTVPYMGVVLYGPSLALETVTGLSVTASILIIGFICTLYTSIGGIKAVVWTDVVQVFLMFAGLFVVMIRGFYLAGGIQKAFETSSKYGRLQFFNSEINIYSTTTIWNCVIGMGTMWCGNYATSQTEVQRYCNVTTQRRAKLSLYVNFLGVALLISCACLCGIALFGVYYDCDPLRSGVITKTDQLMPYFVMNHLSHIPGMAGLFVSCVFSASLSTMSSGFNALATVTYDDFISRTSVRKLPEKQIQQISKFIAFGYGMAAIAMAFVVSQINSILEAAISIAGALVGPMFGLFLCGILVPFANSFGVLCGLLTGEFFGLWVLIGSLLYPKSAQMLDTSTECPSMSIDQNHSFQNVSDSLSPNIYLMFPLSTTTTQSPLPSSLLSSSINEREGLIRLYHISYLLVPVFGCIISLLIGIICSLLSGGHRQINLVRSEYLSSLAWSIWPRKLLPTKYPYDYSNDIPNAHLDHEQQSYTPSSMTNSLSLISNGTNTIITDKFSNKSDSNNNNNNHDDNPRIYLQSNGKYRKYNTTTTTIDTISSLSSNNTPTSKSSSINNNNQSITAISIEETSKDQSSSSTTTTKKMISYHRQPCTNSSDCDSDLICHNRKCSCPLGRVYFHFRKPIPTNSKGMCILYEQAVACKNNDECQDIDQNVICDEQWGRCRCKRGYYLNAKTKYCIKIQYPYSGIKSKSNNRAKLTSNSGNGNGKKISSSSSTSTILSRRPQYFRLDTSCQKKSEKLDCPAEYSYCFERKCQCWPEFQFWEDKEFSLSNAENNSAVSSLQLITKELIQIAADNVDIIGLDNTDKWNDAMKIGKCLRKLCDTDDDCHDNNGNNGRNTNLICNNTVCECPYGYAMHRETHICMKLLLRRPSCDLTCKVIGGLFASIFVLTLIYWCFYCCVAIVKNFHYHNRRHHRHHNQSSNNDNNHTLFSLLDQQRRRRSSSSRSNSMISFLKMDKPPTYDEVMNDDNSNNGLSQQPNYIEMQEILPRYCSLWKLETNLQNHHNNNEEFTIIECQQDGNTITNEDDDDDDVICQR</sequence>
<dbReference type="PROSITE" id="PS50283">
    <property type="entry name" value="NA_SOLUT_SYMP_3"/>
    <property type="match status" value="1"/>
</dbReference>
<protein>
    <submittedName>
        <fullName evidence="14">Uncharacterized protein LOC113790025</fullName>
    </submittedName>
</protein>
<accession>A0A6P6XRK8</accession>
<feature type="region of interest" description="Disordered" evidence="11">
    <location>
        <begin position="643"/>
        <end position="664"/>
    </location>
</feature>
<proteinExistence type="inferred from homology"/>
<dbReference type="InParanoid" id="A0A6P6XRK8"/>
<evidence type="ECO:0000256" key="11">
    <source>
        <dbReference type="SAM" id="MobiDB-lite"/>
    </source>
</evidence>
<dbReference type="Gene3D" id="1.20.1730.10">
    <property type="entry name" value="Sodium/glucose cotransporter"/>
    <property type="match status" value="1"/>
</dbReference>
<dbReference type="PANTHER" id="PTHR42985:SF40">
    <property type="entry name" value="LD47995P-RELATED"/>
    <property type="match status" value="1"/>
</dbReference>
<keyword evidence="5 12" id="KW-0812">Transmembrane</keyword>
<evidence type="ECO:0000313" key="13">
    <source>
        <dbReference type="Proteomes" id="UP000515146"/>
    </source>
</evidence>
<evidence type="ECO:0000256" key="1">
    <source>
        <dbReference type="ARBA" id="ARBA00004651"/>
    </source>
</evidence>
<feature type="region of interest" description="Disordered" evidence="11">
    <location>
        <begin position="840"/>
        <end position="863"/>
    </location>
</feature>
<feature type="transmembrane region" description="Helical" evidence="12">
    <location>
        <begin position="63"/>
        <end position="83"/>
    </location>
</feature>
<feature type="transmembrane region" description="Helical" evidence="12">
    <location>
        <begin position="201"/>
        <end position="224"/>
    </location>
</feature>
<feature type="transmembrane region" description="Helical" evidence="12">
    <location>
        <begin position="137"/>
        <end position="158"/>
    </location>
</feature>
<comment type="similarity">
    <text evidence="2">Belongs to the sodium:solute symporter (SSF) (TC 2.A.21) family.</text>
</comment>
<feature type="transmembrane region" description="Helical" evidence="12">
    <location>
        <begin position="290"/>
        <end position="316"/>
    </location>
</feature>
<keyword evidence="9 12" id="KW-0472">Membrane</keyword>
<feature type="transmembrane region" description="Helical" evidence="12">
    <location>
        <begin position="244"/>
        <end position="269"/>
    </location>
</feature>
<feature type="transmembrane region" description="Helical" evidence="12">
    <location>
        <begin position="95"/>
        <end position="117"/>
    </location>
</feature>
<dbReference type="GO" id="GO:0005886">
    <property type="term" value="C:plasma membrane"/>
    <property type="evidence" value="ECO:0007669"/>
    <property type="project" value="UniProtKB-SubCell"/>
</dbReference>
<dbReference type="RefSeq" id="XP_027195438.1">
    <property type="nucleotide sequence ID" value="XM_027339637.1"/>
</dbReference>
<dbReference type="PANTHER" id="PTHR42985">
    <property type="entry name" value="SODIUM-COUPLED MONOCARBOXYLATE TRANSPORTER"/>
    <property type="match status" value="1"/>
</dbReference>